<organism evidence="4 5">
    <name type="scientific">Collybiopsis confluens</name>
    <dbReference type="NCBI Taxonomy" id="2823264"/>
    <lineage>
        <taxon>Eukaryota</taxon>
        <taxon>Fungi</taxon>
        <taxon>Dikarya</taxon>
        <taxon>Basidiomycota</taxon>
        <taxon>Agaricomycotina</taxon>
        <taxon>Agaricomycetes</taxon>
        <taxon>Agaricomycetidae</taxon>
        <taxon>Agaricales</taxon>
        <taxon>Marasmiineae</taxon>
        <taxon>Omphalotaceae</taxon>
        <taxon>Collybiopsis</taxon>
    </lineage>
</organism>
<protein>
    <recommendedName>
        <fullName evidence="3">Xylanolytic transcriptional activator regulatory domain-containing protein</fullName>
    </recommendedName>
</protein>
<dbReference type="PANTHER" id="PTHR10151:SF120">
    <property type="entry name" value="BIS(5'-ADENOSYL)-TRIPHOSPHATASE"/>
    <property type="match status" value="1"/>
</dbReference>
<feature type="region of interest" description="Disordered" evidence="2">
    <location>
        <begin position="1334"/>
        <end position="1363"/>
    </location>
</feature>
<comment type="caution">
    <text evidence="4">The sequence shown here is derived from an EMBL/GenBank/DDBJ whole genome shotgun (WGS) entry which is preliminary data.</text>
</comment>
<dbReference type="InterPro" id="IPR002591">
    <property type="entry name" value="Phosphodiest/P_Trfase"/>
</dbReference>
<dbReference type="EMBL" id="JAACJN010000063">
    <property type="protein sequence ID" value="KAF5380642.1"/>
    <property type="molecule type" value="Genomic_DNA"/>
</dbReference>
<evidence type="ECO:0000313" key="4">
    <source>
        <dbReference type="EMBL" id="KAF5380642.1"/>
    </source>
</evidence>
<feature type="region of interest" description="Disordered" evidence="2">
    <location>
        <begin position="1385"/>
        <end position="1489"/>
    </location>
</feature>
<sequence>MTGLHAESHGIIANNFWDPHSQLEFHYNQISSAWNPNFWLGEPIWETANKAGIITANLMWPGPPKTRSGVSPTYFVPWKDKVPLSVKLDQLLGWIDLPFDERPQLLMGYEPSLDQAGHLAGPMSTLVNKTLAQVDFFAASLHDALANRNLTEIVDIVFVSDHGMTDTSHPTLIYVDDDDMLGEVGLSAVVHQDGWPAMGLRFNSKPNESFYLDRLLTSKHPHAEGFDVYTKDNMPRQWHFAHHERIAPVWLVPKVGYALTTRKEGDVGMNKGNHGYDNREPSMHAMFVAHGPFSTVVKDLHRSSELNRWLPWKNMGWHSTSDDTYVMDSFLNVEIYGLIAKLLGMEEMASNNNGTKAFWDKIMFHNGSWWGTSLGMPPEPKAKLKRRSSRKEVEEYKFDGGHARELELKRSRGEVRRSSINGTVLTIIMGSIGSLATGQGTRFVLAATEHLHHRIARLSGRIRELEDALANLHNKYAPDDQQPHPLLESDWLVEADEGADDDELEPGSHRGRKIKKLPSDIHGRLVNLGGPSVDRIMDDDESSRVKKLRERRDAAPGGDVIDAFGTLSISNHGISRFFGPTGGSESLLVHNLHSDDPSHNQLRNSASPNMRESTSLSPSSSHPSQATTSTNANSLFVGTAISSGGSSNFDPRITLFSHRFPFTPLALPLSQIQELIESYLPTFERAQELVNVYFEQLAWLFRGVTREQLDGEMMGAMYSRKFARDRGENTRDDTEPDDRFVKISQNSRGGQAGGSSLKSGADDEFRPHPSSLTGSSPQSRGEYSGPHDLALLFMVFALGALVEPFPGNSSSESPPTVSSPSNAPSPRSSPSVSVSWPSPSAVGEHYHQLAQAAVSLQPVLEKPSIVTIQCLHLMSIFNAMSGEGTANPSSTDSDSGTPGVESKTGQGETTMEVTWSLITMAAHLSQTIGLLWKPDRDSERWGLSPKMVQRRRILFWDLFVADVWQSLNTGRPPSFSLAYIDCKFPQYEGVNAKNNSSESAAFERGEKSKREGYAFEIWQFRFAAECVAEVISRTLTAEAPTYTTIMELDKKVREFPLPEGFTNRGAGSSAKDAGLGGIPSTLPARLNQSDLSMAEPEGKDPSDMTFSFMKCVLDHIRETAIIEQPTNPLKSVYAPSFLAAYRASATILKSIREQFVVWPNSCARYWTMWTFAFSAAVVFGTVVTRGPRSPLAASAMTELDQAFILFSKAAIYSKRATKALPILTTLREKARHALAAAKTKSPEQPLSDGELWNIKKEELDPNDELSIFAGHTRLVNRAGAVTSSSDLALASAAGFALNHVPTSQVHLSGLRTRRSTSQLRRQYTDVDMETFEAGPRHASQSYSHHLQNPAPPPRPLQRRLSSSFSNVGRAADEWYGEARHYDGYHMHSHSSHPPTISIPPAPVPASMEESSPSHPSMQYNYSYDRSSRGGPSPVAANTYGWSSHEPPSPYPPRHSSSPHPTYSGSGVAGFDPHPMHPPGHPALADLGLASRDSRLDERWSSFMQDSGLLDDVHFGRGPR</sequence>
<feature type="compositionally biased region" description="Low complexity" evidence="2">
    <location>
        <begin position="613"/>
        <end position="630"/>
    </location>
</feature>
<feature type="region of interest" description="Disordered" evidence="2">
    <location>
        <begin position="528"/>
        <end position="559"/>
    </location>
</feature>
<feature type="region of interest" description="Disordered" evidence="2">
    <location>
        <begin position="807"/>
        <end position="840"/>
    </location>
</feature>
<dbReference type="CDD" id="cd12148">
    <property type="entry name" value="fungal_TF_MHR"/>
    <property type="match status" value="1"/>
</dbReference>
<dbReference type="CDD" id="cd16018">
    <property type="entry name" value="Enpp"/>
    <property type="match status" value="1"/>
</dbReference>
<dbReference type="GO" id="GO:0006351">
    <property type="term" value="P:DNA-templated transcription"/>
    <property type="evidence" value="ECO:0007669"/>
    <property type="project" value="InterPro"/>
</dbReference>
<dbReference type="GO" id="GO:0003677">
    <property type="term" value="F:DNA binding"/>
    <property type="evidence" value="ECO:0007669"/>
    <property type="project" value="InterPro"/>
</dbReference>
<name>A0A8H5HC94_9AGAR</name>
<feature type="compositionally biased region" description="Polar residues" evidence="2">
    <location>
        <begin position="884"/>
        <end position="896"/>
    </location>
</feature>
<dbReference type="InterPro" id="IPR017850">
    <property type="entry name" value="Alkaline_phosphatase_core_sf"/>
</dbReference>
<feature type="compositionally biased region" description="Polar residues" evidence="2">
    <location>
        <begin position="599"/>
        <end position="612"/>
    </location>
</feature>
<gene>
    <name evidence="4" type="ORF">D9757_007065</name>
</gene>
<evidence type="ECO:0000313" key="5">
    <source>
        <dbReference type="Proteomes" id="UP000518752"/>
    </source>
</evidence>
<dbReference type="GO" id="GO:0009141">
    <property type="term" value="P:nucleoside triphosphate metabolic process"/>
    <property type="evidence" value="ECO:0007669"/>
    <property type="project" value="TreeGrafter"/>
</dbReference>
<dbReference type="Proteomes" id="UP000518752">
    <property type="component" value="Unassembled WGS sequence"/>
</dbReference>
<evidence type="ECO:0000256" key="1">
    <source>
        <dbReference type="ARBA" id="ARBA00023242"/>
    </source>
</evidence>
<dbReference type="GO" id="GO:0017111">
    <property type="term" value="F:ribonucleoside triphosphate phosphatase activity"/>
    <property type="evidence" value="ECO:0007669"/>
    <property type="project" value="TreeGrafter"/>
</dbReference>
<dbReference type="SUPFAM" id="SSF53649">
    <property type="entry name" value="Alkaline phosphatase-like"/>
    <property type="match status" value="1"/>
</dbReference>
<feature type="domain" description="Xylanolytic transcriptional activator regulatory" evidence="3">
    <location>
        <begin position="914"/>
        <end position="991"/>
    </location>
</feature>
<keyword evidence="1" id="KW-0539">Nucleus</keyword>
<evidence type="ECO:0000259" key="3">
    <source>
        <dbReference type="SMART" id="SM00906"/>
    </source>
</evidence>
<dbReference type="SMART" id="SM00906">
    <property type="entry name" value="Fungal_trans"/>
    <property type="match status" value="1"/>
</dbReference>
<feature type="region of interest" description="Disordered" evidence="2">
    <location>
        <begin position="724"/>
        <end position="783"/>
    </location>
</feature>
<dbReference type="PANTHER" id="PTHR10151">
    <property type="entry name" value="ECTONUCLEOTIDE PYROPHOSPHATASE/PHOSPHODIESTERASE"/>
    <property type="match status" value="1"/>
</dbReference>
<dbReference type="Gene3D" id="3.40.720.10">
    <property type="entry name" value="Alkaline Phosphatase, subunit A"/>
    <property type="match status" value="1"/>
</dbReference>
<feature type="region of interest" description="Disordered" evidence="2">
    <location>
        <begin position="588"/>
        <end position="631"/>
    </location>
</feature>
<reference evidence="4 5" key="1">
    <citation type="journal article" date="2020" name="ISME J.">
        <title>Uncovering the hidden diversity of litter-decomposition mechanisms in mushroom-forming fungi.</title>
        <authorList>
            <person name="Floudas D."/>
            <person name="Bentzer J."/>
            <person name="Ahren D."/>
            <person name="Johansson T."/>
            <person name="Persson P."/>
            <person name="Tunlid A."/>
        </authorList>
    </citation>
    <scope>NUCLEOTIDE SEQUENCE [LARGE SCALE GENOMIC DNA]</scope>
    <source>
        <strain evidence="4 5">CBS 406.79</strain>
    </source>
</reference>
<feature type="region of interest" description="Disordered" evidence="2">
    <location>
        <begin position="884"/>
        <end position="908"/>
    </location>
</feature>
<proteinExistence type="predicted"/>
<dbReference type="GO" id="GO:0047429">
    <property type="term" value="F:nucleoside triphosphate diphosphatase activity"/>
    <property type="evidence" value="ECO:0007669"/>
    <property type="project" value="TreeGrafter"/>
</dbReference>
<accession>A0A8H5HC94</accession>
<feature type="compositionally biased region" description="Polar residues" evidence="2">
    <location>
        <begin position="743"/>
        <end position="758"/>
    </location>
</feature>
<feature type="compositionally biased region" description="Low complexity" evidence="2">
    <location>
        <begin position="1453"/>
        <end position="1463"/>
    </location>
</feature>
<feature type="compositionally biased region" description="Low complexity" evidence="2">
    <location>
        <begin position="809"/>
        <end position="840"/>
    </location>
</feature>
<dbReference type="InterPro" id="IPR007219">
    <property type="entry name" value="XnlR_reg_dom"/>
</dbReference>
<keyword evidence="5" id="KW-1185">Reference proteome</keyword>
<dbReference type="OrthoDB" id="424974at2759"/>
<dbReference type="GO" id="GO:0008270">
    <property type="term" value="F:zinc ion binding"/>
    <property type="evidence" value="ECO:0007669"/>
    <property type="project" value="InterPro"/>
</dbReference>
<feature type="compositionally biased region" description="Basic and acidic residues" evidence="2">
    <location>
        <begin position="724"/>
        <end position="741"/>
    </location>
</feature>
<evidence type="ECO:0000256" key="2">
    <source>
        <dbReference type="SAM" id="MobiDB-lite"/>
    </source>
</evidence>
<dbReference type="Pfam" id="PF04082">
    <property type="entry name" value="Fungal_trans"/>
    <property type="match status" value="1"/>
</dbReference>
<feature type="compositionally biased region" description="Low complexity" evidence="2">
    <location>
        <begin position="1404"/>
        <end position="1417"/>
    </location>
</feature>
<feature type="compositionally biased region" description="Polar residues" evidence="2">
    <location>
        <begin position="770"/>
        <end position="781"/>
    </location>
</feature>
<dbReference type="Pfam" id="PF01663">
    <property type="entry name" value="Phosphodiest"/>
    <property type="match status" value="1"/>
</dbReference>